<dbReference type="EMBL" id="KV417488">
    <property type="protein sequence ID" value="KZP31868.1"/>
    <property type="molecule type" value="Genomic_DNA"/>
</dbReference>
<feature type="transmembrane region" description="Helical" evidence="1">
    <location>
        <begin position="185"/>
        <end position="205"/>
    </location>
</feature>
<reference evidence="3 4" key="1">
    <citation type="journal article" date="2016" name="Mol. Biol. Evol.">
        <title>Comparative Genomics of Early-Diverging Mushroom-Forming Fungi Provides Insights into the Origins of Lignocellulose Decay Capabilities.</title>
        <authorList>
            <person name="Nagy L.G."/>
            <person name="Riley R."/>
            <person name="Tritt A."/>
            <person name="Adam C."/>
            <person name="Daum C."/>
            <person name="Floudas D."/>
            <person name="Sun H."/>
            <person name="Yadav J.S."/>
            <person name="Pangilinan J."/>
            <person name="Larsson K.H."/>
            <person name="Matsuura K."/>
            <person name="Barry K."/>
            <person name="Labutti K."/>
            <person name="Kuo R."/>
            <person name="Ohm R.A."/>
            <person name="Bhattacharya S.S."/>
            <person name="Shirouzu T."/>
            <person name="Yoshinaga Y."/>
            <person name="Martin F.M."/>
            <person name="Grigoriev I.V."/>
            <person name="Hibbett D.S."/>
        </authorList>
    </citation>
    <scope>NUCLEOTIDE SEQUENCE [LARGE SCALE GENOMIC DNA]</scope>
    <source>
        <strain evidence="3 4">CBS 109695</strain>
    </source>
</reference>
<feature type="transmembrane region" description="Helical" evidence="1">
    <location>
        <begin position="121"/>
        <end position="143"/>
    </location>
</feature>
<protein>
    <recommendedName>
        <fullName evidence="2">DUF6534 domain-containing protein</fullName>
    </recommendedName>
</protein>
<evidence type="ECO:0000256" key="1">
    <source>
        <dbReference type="SAM" id="Phobius"/>
    </source>
</evidence>
<dbReference type="Proteomes" id="UP000076532">
    <property type="component" value="Unassembled WGS sequence"/>
</dbReference>
<dbReference type="PANTHER" id="PTHR40465:SF1">
    <property type="entry name" value="DUF6534 DOMAIN-CONTAINING PROTEIN"/>
    <property type="match status" value="1"/>
</dbReference>
<feature type="transmembrane region" description="Helical" evidence="1">
    <location>
        <begin position="225"/>
        <end position="249"/>
    </location>
</feature>
<sequence length="301" mass="32896">MATRQLGITTRYSGNGAEQWDILSIALKPFLRNRLRLVLSCALIPRTTTLRMVSACNPAIRFLGPFLLGVVVALALYGVVVAQLCHYLRRTVYVKPWLKCLTDLEYLGHSNPAEPLEAKSFMGQGLVAFTAQLFFVWTVHVVIRTRLLTYTIFFFAASGLVACIVFGIESISLPQYSQWRKLDGAIATWLASALLADTLAALSLARYLGKRRCSTFSLGDAASRFISMSLATGIVTSLASIVCLATFVANGPHMAFDFMLSKLYMNAVLSMLNSPSYEDLDNSENSSIGGLQLTSIALDAP</sequence>
<keyword evidence="1" id="KW-0812">Transmembrane</keyword>
<keyword evidence="4" id="KW-1185">Reference proteome</keyword>
<evidence type="ECO:0000313" key="3">
    <source>
        <dbReference type="EMBL" id="KZP31868.1"/>
    </source>
</evidence>
<feature type="domain" description="DUF6534" evidence="2">
    <location>
        <begin position="194"/>
        <end position="274"/>
    </location>
</feature>
<dbReference type="Pfam" id="PF20152">
    <property type="entry name" value="DUF6534"/>
    <property type="match status" value="1"/>
</dbReference>
<proteinExistence type="predicted"/>
<dbReference type="AlphaFoldDB" id="A0A166UNJ1"/>
<dbReference type="PANTHER" id="PTHR40465">
    <property type="entry name" value="CHROMOSOME 1, WHOLE GENOME SHOTGUN SEQUENCE"/>
    <property type="match status" value="1"/>
</dbReference>
<evidence type="ECO:0000259" key="2">
    <source>
        <dbReference type="Pfam" id="PF20152"/>
    </source>
</evidence>
<feature type="transmembrane region" description="Helical" evidence="1">
    <location>
        <begin position="59"/>
        <end position="80"/>
    </location>
</feature>
<feature type="transmembrane region" description="Helical" evidence="1">
    <location>
        <begin position="150"/>
        <end position="173"/>
    </location>
</feature>
<organism evidence="3 4">
    <name type="scientific">Athelia psychrophila</name>
    <dbReference type="NCBI Taxonomy" id="1759441"/>
    <lineage>
        <taxon>Eukaryota</taxon>
        <taxon>Fungi</taxon>
        <taxon>Dikarya</taxon>
        <taxon>Basidiomycota</taxon>
        <taxon>Agaricomycotina</taxon>
        <taxon>Agaricomycetes</taxon>
        <taxon>Agaricomycetidae</taxon>
        <taxon>Atheliales</taxon>
        <taxon>Atheliaceae</taxon>
        <taxon>Athelia</taxon>
    </lineage>
</organism>
<keyword evidence="1" id="KW-0472">Membrane</keyword>
<accession>A0A166UNJ1</accession>
<keyword evidence="1" id="KW-1133">Transmembrane helix</keyword>
<name>A0A166UNJ1_9AGAM</name>
<dbReference type="InterPro" id="IPR045339">
    <property type="entry name" value="DUF6534"/>
</dbReference>
<evidence type="ECO:0000313" key="4">
    <source>
        <dbReference type="Proteomes" id="UP000076532"/>
    </source>
</evidence>
<dbReference type="STRING" id="436010.A0A166UNJ1"/>
<gene>
    <name evidence="3" type="ORF">FIBSPDRAFT_883192</name>
</gene>